<comment type="caution">
    <text evidence="7">The sequence shown here is derived from an EMBL/GenBank/DDBJ whole genome shotgun (WGS) entry which is preliminary data.</text>
</comment>
<evidence type="ECO:0000256" key="4">
    <source>
        <dbReference type="ARBA" id="ARBA00022679"/>
    </source>
</evidence>
<evidence type="ECO:0000256" key="1">
    <source>
        <dbReference type="ARBA" id="ARBA00005208"/>
    </source>
</evidence>
<dbReference type="Gene3D" id="3.90.550.10">
    <property type="entry name" value="Spore Coat Polysaccharide Biosynthesis Protein SpsA, Chain A"/>
    <property type="match status" value="1"/>
</dbReference>
<keyword evidence="5" id="KW-0548">Nucleotidyltransferase</keyword>
<comment type="pathway">
    <text evidence="1">Nucleotide-sugar biosynthesis; UDP-N-acetyl-alpha-D-glucosamine biosynthesis; UDP-N-acetyl-alpha-D-glucosamine from N-acetyl-alpha-D-glucosamine 1-phosphate: step 1/1.</text>
</comment>
<keyword evidence="4 7" id="KW-0808">Transferase</keyword>
<keyword evidence="8" id="KW-1185">Reference proteome</keyword>
<protein>
    <recommendedName>
        <fullName evidence="3">UDP-N-acetylglucosamine diphosphorylase</fullName>
        <ecNumber evidence="3">2.7.7.23</ecNumber>
    </recommendedName>
</protein>
<dbReference type="InterPro" id="IPR039741">
    <property type="entry name" value="UDP-sugar_pyrophosphorylase"/>
</dbReference>
<proteinExistence type="inferred from homology"/>
<evidence type="ECO:0000256" key="3">
    <source>
        <dbReference type="ARBA" id="ARBA00012457"/>
    </source>
</evidence>
<dbReference type="EC" id="2.7.7.23" evidence="3"/>
<dbReference type="Proteomes" id="UP001610334">
    <property type="component" value="Unassembled WGS sequence"/>
</dbReference>
<evidence type="ECO:0000256" key="2">
    <source>
        <dbReference type="ARBA" id="ARBA00010401"/>
    </source>
</evidence>
<evidence type="ECO:0000313" key="8">
    <source>
        <dbReference type="Proteomes" id="UP001610334"/>
    </source>
</evidence>
<dbReference type="InterPro" id="IPR002618">
    <property type="entry name" value="UDPGP_fam"/>
</dbReference>
<dbReference type="PANTHER" id="PTHR11952">
    <property type="entry name" value="UDP- GLUCOSE PYROPHOSPHORYLASE"/>
    <property type="match status" value="1"/>
</dbReference>
<evidence type="ECO:0000313" key="7">
    <source>
        <dbReference type="EMBL" id="KAL2808954.1"/>
    </source>
</evidence>
<dbReference type="EMBL" id="JBFXLT010000100">
    <property type="protein sequence ID" value="KAL2808954.1"/>
    <property type="molecule type" value="Genomic_DNA"/>
</dbReference>
<dbReference type="CDD" id="cd04193">
    <property type="entry name" value="UDPGlcNAc_PPase"/>
    <property type="match status" value="1"/>
</dbReference>
<evidence type="ECO:0000256" key="5">
    <source>
        <dbReference type="ARBA" id="ARBA00022695"/>
    </source>
</evidence>
<dbReference type="SUPFAM" id="SSF53448">
    <property type="entry name" value="Nucleotide-diphospho-sugar transferases"/>
    <property type="match status" value="1"/>
</dbReference>
<evidence type="ECO:0000256" key="6">
    <source>
        <dbReference type="ARBA" id="ARBA00048493"/>
    </source>
</evidence>
<dbReference type="Pfam" id="PF01704">
    <property type="entry name" value="UDPGP"/>
    <property type="match status" value="1"/>
</dbReference>
<dbReference type="PANTHER" id="PTHR11952:SF2">
    <property type="entry name" value="LD24639P"/>
    <property type="match status" value="1"/>
</dbReference>
<reference evidence="7 8" key="1">
    <citation type="submission" date="2024-07" db="EMBL/GenBank/DDBJ databases">
        <title>Section-level genome sequencing and comparative genomics of Aspergillus sections Usti and Cavernicolus.</title>
        <authorList>
            <consortium name="Lawrence Berkeley National Laboratory"/>
            <person name="Nybo J.L."/>
            <person name="Vesth T.C."/>
            <person name="Theobald S."/>
            <person name="Frisvad J.C."/>
            <person name="Larsen T.O."/>
            <person name="Kjaerboelling I."/>
            <person name="Rothschild-Mancinelli K."/>
            <person name="Lyhne E.K."/>
            <person name="Kogle M.E."/>
            <person name="Barry K."/>
            <person name="Clum A."/>
            <person name="Na H."/>
            <person name="Ledsgaard L."/>
            <person name="Lin J."/>
            <person name="Lipzen A."/>
            <person name="Kuo A."/>
            <person name="Riley R."/>
            <person name="Mondo S."/>
            <person name="Labutti K."/>
            <person name="Haridas S."/>
            <person name="Pangalinan J."/>
            <person name="Salamov A.A."/>
            <person name="Simmons B.A."/>
            <person name="Magnuson J.K."/>
            <person name="Chen J."/>
            <person name="Drula E."/>
            <person name="Henrissat B."/>
            <person name="Wiebenga A."/>
            <person name="Lubbers R.J."/>
            <person name="Gomes A.C."/>
            <person name="Makela M.R."/>
            <person name="Stajich J."/>
            <person name="Grigoriev I.V."/>
            <person name="Mortensen U.H."/>
            <person name="De Vries R.P."/>
            <person name="Baker S.E."/>
            <person name="Andersen M.R."/>
        </authorList>
    </citation>
    <scope>NUCLEOTIDE SEQUENCE [LARGE SCALE GENOMIC DNA]</scope>
    <source>
        <strain evidence="7 8">CBS 588.65</strain>
    </source>
</reference>
<accession>A0ABR4H0I7</accession>
<organism evidence="7 8">
    <name type="scientific">Aspergillus granulosus</name>
    <dbReference type="NCBI Taxonomy" id="176169"/>
    <lineage>
        <taxon>Eukaryota</taxon>
        <taxon>Fungi</taxon>
        <taxon>Dikarya</taxon>
        <taxon>Ascomycota</taxon>
        <taxon>Pezizomycotina</taxon>
        <taxon>Eurotiomycetes</taxon>
        <taxon>Eurotiomycetidae</taxon>
        <taxon>Eurotiales</taxon>
        <taxon>Aspergillaceae</taxon>
        <taxon>Aspergillus</taxon>
        <taxon>Aspergillus subgen. Nidulantes</taxon>
    </lineage>
</organism>
<dbReference type="GO" id="GO:0016740">
    <property type="term" value="F:transferase activity"/>
    <property type="evidence" value="ECO:0007669"/>
    <property type="project" value="UniProtKB-KW"/>
</dbReference>
<dbReference type="InterPro" id="IPR029044">
    <property type="entry name" value="Nucleotide-diphossugar_trans"/>
</dbReference>
<sequence>MAAAIKNLVDKIQGHSEPALREPSAEEVQALKQKYEQSGQSQVFSFYDELSQTEKAQLFHQLSNFDPIRINELADKALNPPKAETTAASLEPLPEVATASILDSDPKDIQGFYNEGLKLVSENQVAVVLLAGGQGTRLGSSQPKGCFDIGLPSHKSLFQIQGERIAKLQLLAKKESGKDAVIPWYVMTSGPTRKPTEEYFQQNNYFGLDKSNVTIFEQGVLPCISNEGKILLESKSKVAVAPDGNGGIYQALLTSGVREDMRKRGIKHIHAYCVDNCLVKVADPVFIGFAASKNVDIATKVVRKRNATESVGLILQKNGKPDVVEYSEIDKETAEAKDPKNPSLLKFRAANIVNHYYSFEFFDSIETWAHKMPHHIARKKIPCVNTENGEIVKPEKPNGIKLEQFVFDVFPMLSLEKFACIEVRREDEFSPLKNARGTGEDDPDTSKRDIMNQGQRWIESAGGVVVTEEDAVGVEVSPLISYGGEGLDFLKGREIRAPAIIEKEE</sequence>
<gene>
    <name evidence="7" type="ORF">BJX63DRAFT_14611</name>
</gene>
<comment type="catalytic activity">
    <reaction evidence="6">
        <text>N-acetyl-alpha-D-glucosamine 1-phosphate + UTP + H(+) = UDP-N-acetyl-alpha-D-glucosamine + diphosphate</text>
        <dbReference type="Rhea" id="RHEA:13509"/>
        <dbReference type="ChEBI" id="CHEBI:15378"/>
        <dbReference type="ChEBI" id="CHEBI:33019"/>
        <dbReference type="ChEBI" id="CHEBI:46398"/>
        <dbReference type="ChEBI" id="CHEBI:57705"/>
        <dbReference type="ChEBI" id="CHEBI:57776"/>
        <dbReference type="EC" id="2.7.7.23"/>
    </reaction>
</comment>
<name>A0ABR4H0I7_9EURO</name>
<comment type="similarity">
    <text evidence="2">Belongs to the UDPGP type 1 family.</text>
</comment>